<dbReference type="InterPro" id="IPR000792">
    <property type="entry name" value="Tscrpt_reg_LuxR_C"/>
</dbReference>
<evidence type="ECO:0000259" key="4">
    <source>
        <dbReference type="PROSITE" id="PS50043"/>
    </source>
</evidence>
<organism evidence="5 6">
    <name type="scientific">Actinophytocola gossypii</name>
    <dbReference type="NCBI Taxonomy" id="2812003"/>
    <lineage>
        <taxon>Bacteria</taxon>
        <taxon>Bacillati</taxon>
        <taxon>Actinomycetota</taxon>
        <taxon>Actinomycetes</taxon>
        <taxon>Pseudonocardiales</taxon>
        <taxon>Pseudonocardiaceae</taxon>
    </lineage>
</organism>
<dbReference type="InterPro" id="IPR016032">
    <property type="entry name" value="Sig_transdc_resp-reg_C-effctor"/>
</dbReference>
<evidence type="ECO:0000313" key="5">
    <source>
        <dbReference type="EMBL" id="MCT2583155.1"/>
    </source>
</evidence>
<keyword evidence="6" id="KW-1185">Reference proteome</keyword>
<keyword evidence="2" id="KW-0238">DNA-binding</keyword>
<gene>
    <name evidence="5" type="ORF">JT362_08515</name>
</gene>
<dbReference type="Gene3D" id="1.10.10.10">
    <property type="entry name" value="Winged helix-like DNA-binding domain superfamily/Winged helix DNA-binding domain"/>
    <property type="match status" value="1"/>
</dbReference>
<accession>A0ABT2J5K9</accession>
<comment type="caution">
    <text evidence="5">The sequence shown here is derived from an EMBL/GenBank/DDBJ whole genome shotgun (WGS) entry which is preliminary data.</text>
</comment>
<dbReference type="SMART" id="SM00421">
    <property type="entry name" value="HTH_LUXR"/>
    <property type="match status" value="1"/>
</dbReference>
<proteinExistence type="predicted"/>
<keyword evidence="1" id="KW-0805">Transcription regulation</keyword>
<dbReference type="EMBL" id="JAFFZE010000009">
    <property type="protein sequence ID" value="MCT2583155.1"/>
    <property type="molecule type" value="Genomic_DNA"/>
</dbReference>
<keyword evidence="3" id="KW-0804">Transcription</keyword>
<evidence type="ECO:0000256" key="2">
    <source>
        <dbReference type="ARBA" id="ARBA00023125"/>
    </source>
</evidence>
<name>A0ABT2J5K9_9PSEU</name>
<feature type="domain" description="HTH luxR-type" evidence="4">
    <location>
        <begin position="125"/>
        <end position="191"/>
    </location>
</feature>
<dbReference type="CDD" id="cd06170">
    <property type="entry name" value="LuxR_C_like"/>
    <property type="match status" value="1"/>
</dbReference>
<dbReference type="Pfam" id="PF00196">
    <property type="entry name" value="GerE"/>
    <property type="match status" value="1"/>
</dbReference>
<reference evidence="5 6" key="1">
    <citation type="submission" date="2021-02" db="EMBL/GenBank/DDBJ databases">
        <title>Actinophytocola xerophila sp. nov., isolated from soil of cotton cropping field.</title>
        <authorList>
            <person name="Huang R."/>
            <person name="Chen X."/>
            <person name="Ge X."/>
            <person name="Liu W."/>
        </authorList>
    </citation>
    <scope>NUCLEOTIDE SEQUENCE [LARGE SCALE GENOMIC DNA]</scope>
    <source>
        <strain evidence="5 6">S1-96</strain>
    </source>
</reference>
<dbReference type="PROSITE" id="PS50043">
    <property type="entry name" value="HTH_LUXR_2"/>
    <property type="match status" value="1"/>
</dbReference>
<dbReference type="InterPro" id="IPR036388">
    <property type="entry name" value="WH-like_DNA-bd_sf"/>
</dbReference>
<sequence length="193" mass="20888">MSVLAVDPLIHAGMRSELRDKPGIELVDDLGDAEVVVAVGVSALRDLPESSSRRLVLVASEPRQADLWTAIGCGLAVLVPEHEATTLRLLRAIGDARRGHGDLPPEHLGTLLRGLSQLHRDVLAPRQLTFTGLSSREADVLRHIADGLDTGQIARELSYSEQTVKNILQGLLSRLGLRNRSHAIAYAIRLGLI</sequence>
<protein>
    <submittedName>
        <fullName evidence="5">Response regulator transcription factor</fullName>
    </submittedName>
</protein>
<dbReference type="Proteomes" id="UP001156441">
    <property type="component" value="Unassembled WGS sequence"/>
</dbReference>
<dbReference type="SUPFAM" id="SSF46894">
    <property type="entry name" value="C-terminal effector domain of the bipartite response regulators"/>
    <property type="match status" value="1"/>
</dbReference>
<dbReference type="PANTHER" id="PTHR44688">
    <property type="entry name" value="DNA-BINDING TRANSCRIPTIONAL ACTIVATOR DEVR_DOSR"/>
    <property type="match status" value="1"/>
</dbReference>
<evidence type="ECO:0000256" key="1">
    <source>
        <dbReference type="ARBA" id="ARBA00023015"/>
    </source>
</evidence>
<dbReference type="PRINTS" id="PR00038">
    <property type="entry name" value="HTHLUXR"/>
</dbReference>
<evidence type="ECO:0000256" key="3">
    <source>
        <dbReference type="ARBA" id="ARBA00023163"/>
    </source>
</evidence>
<dbReference type="PANTHER" id="PTHR44688:SF16">
    <property type="entry name" value="DNA-BINDING TRANSCRIPTIONAL ACTIVATOR DEVR_DOSR"/>
    <property type="match status" value="1"/>
</dbReference>
<evidence type="ECO:0000313" key="6">
    <source>
        <dbReference type="Proteomes" id="UP001156441"/>
    </source>
</evidence>